<dbReference type="PROSITE" id="PS51257">
    <property type="entry name" value="PROKAR_LIPOPROTEIN"/>
    <property type="match status" value="1"/>
</dbReference>
<name>A0A6N2RWU4_CITAM</name>
<evidence type="ECO:0008006" key="2">
    <source>
        <dbReference type="Google" id="ProtNLM"/>
    </source>
</evidence>
<dbReference type="EMBL" id="CACRTI010000002">
    <property type="protein sequence ID" value="VYS85008.1"/>
    <property type="molecule type" value="Genomic_DNA"/>
</dbReference>
<accession>A0A6N2RWU4</accession>
<proteinExistence type="predicted"/>
<dbReference type="AlphaFoldDB" id="A0A6N2RWU4"/>
<gene>
    <name evidence="1" type="ORF">CALFYP1_01813</name>
</gene>
<organism evidence="1">
    <name type="scientific">Citrobacter amalonaticus</name>
    <dbReference type="NCBI Taxonomy" id="35703"/>
    <lineage>
        <taxon>Bacteria</taxon>
        <taxon>Pseudomonadati</taxon>
        <taxon>Pseudomonadota</taxon>
        <taxon>Gammaproteobacteria</taxon>
        <taxon>Enterobacterales</taxon>
        <taxon>Enterobacteriaceae</taxon>
        <taxon>Citrobacter</taxon>
    </lineage>
</organism>
<dbReference type="RefSeq" id="WP_156594851.1">
    <property type="nucleotide sequence ID" value="NZ_CACRTI010000002.1"/>
</dbReference>
<sequence length="131" mass="14146">MKVKAPFTPVLVCTIALAGCGDKKPTENEAFQLAKKEISVALCGDKSASCFIVEGGNAKVSDKKSDGTYGISATFESIKGKDKPLPYSEGVVYFDIDAKTKDVYIKSIEAWSEDGKHSVVTCGHNYKLCRK</sequence>
<evidence type="ECO:0000313" key="1">
    <source>
        <dbReference type="EMBL" id="VYS85008.1"/>
    </source>
</evidence>
<reference evidence="1" key="1">
    <citation type="submission" date="2019-11" db="EMBL/GenBank/DDBJ databases">
        <authorList>
            <person name="Feng L."/>
        </authorList>
    </citation>
    <scope>NUCLEOTIDE SEQUENCE</scope>
    <source>
        <strain evidence="1">CAmalonaticusLFYP1</strain>
    </source>
</reference>
<protein>
    <recommendedName>
        <fullName evidence="2">Lipoprotein</fullName>
    </recommendedName>
</protein>